<keyword evidence="4" id="KW-1003">Cell membrane</keyword>
<dbReference type="InterPro" id="IPR005467">
    <property type="entry name" value="His_kinase_dom"/>
</dbReference>
<feature type="modified residue" description="Phosphohistidine" evidence="12">
    <location>
        <position position="339"/>
    </location>
</feature>
<dbReference type="InterPro" id="IPR011006">
    <property type="entry name" value="CheY-like_superfamily"/>
</dbReference>
<evidence type="ECO:0000256" key="10">
    <source>
        <dbReference type="ARBA" id="ARBA00023012"/>
    </source>
</evidence>
<keyword evidence="9" id="KW-1133">Transmembrane helix</keyword>
<keyword evidence="6" id="KW-0812">Transmembrane</keyword>
<keyword evidence="17" id="KW-0418">Kinase</keyword>
<evidence type="ECO:0000259" key="14">
    <source>
        <dbReference type="PROSITE" id="PS50109"/>
    </source>
</evidence>
<dbReference type="GO" id="GO:0000155">
    <property type="term" value="F:phosphorelay sensor kinase activity"/>
    <property type="evidence" value="ECO:0007669"/>
    <property type="project" value="UniProtKB-ARBA"/>
</dbReference>
<dbReference type="Gene3D" id="3.30.565.10">
    <property type="entry name" value="Histidine kinase-like ATPase, C-terminal domain"/>
    <property type="match status" value="1"/>
</dbReference>
<dbReference type="InterPro" id="IPR001789">
    <property type="entry name" value="Sig_transdc_resp-reg_receiver"/>
</dbReference>
<protein>
    <recommendedName>
        <fullName evidence="3">histidine kinase</fullName>
        <ecNumber evidence="3">2.7.13.3</ecNumber>
    </recommendedName>
</protein>
<proteinExistence type="predicted"/>
<feature type="domain" description="Response regulatory" evidence="15">
    <location>
        <begin position="120"/>
        <end position="243"/>
    </location>
</feature>
<dbReference type="PROSITE" id="PS50109">
    <property type="entry name" value="HIS_KIN"/>
    <property type="match status" value="1"/>
</dbReference>
<evidence type="ECO:0000259" key="16">
    <source>
        <dbReference type="PROSITE" id="PS50894"/>
    </source>
</evidence>
<comment type="catalytic activity">
    <reaction evidence="1">
        <text>ATP + protein L-histidine = ADP + protein N-phospho-L-histidine.</text>
        <dbReference type="EC" id="2.7.13.3"/>
    </reaction>
</comment>
<dbReference type="SUPFAM" id="SSF52172">
    <property type="entry name" value="CheY-like"/>
    <property type="match status" value="1"/>
</dbReference>
<evidence type="ECO:0000256" key="6">
    <source>
        <dbReference type="ARBA" id="ARBA00022692"/>
    </source>
</evidence>
<keyword evidence="17" id="KW-0808">Transferase</keyword>
<evidence type="ECO:0000256" key="4">
    <source>
        <dbReference type="ARBA" id="ARBA00022475"/>
    </source>
</evidence>
<evidence type="ECO:0000256" key="1">
    <source>
        <dbReference type="ARBA" id="ARBA00000085"/>
    </source>
</evidence>
<keyword evidence="11" id="KW-0472">Membrane</keyword>
<dbReference type="PROSITE" id="PS50110">
    <property type="entry name" value="RESPONSE_REGULATORY"/>
    <property type="match status" value="1"/>
</dbReference>
<dbReference type="Gene3D" id="3.40.50.2300">
    <property type="match status" value="1"/>
</dbReference>
<dbReference type="SMART" id="SM00387">
    <property type="entry name" value="HATPase_c"/>
    <property type="match status" value="1"/>
</dbReference>
<evidence type="ECO:0000256" key="7">
    <source>
        <dbReference type="ARBA" id="ARBA00022741"/>
    </source>
</evidence>
<dbReference type="InterPro" id="IPR008207">
    <property type="entry name" value="Sig_transdc_His_kin_Hpt_dom"/>
</dbReference>
<evidence type="ECO:0000256" key="8">
    <source>
        <dbReference type="ARBA" id="ARBA00022840"/>
    </source>
</evidence>
<keyword evidence="7" id="KW-0547">Nucleotide-binding</keyword>
<dbReference type="Proteomes" id="UP000008367">
    <property type="component" value="Unassembled WGS sequence"/>
</dbReference>
<dbReference type="EC" id="2.7.13.3" evidence="3"/>
<organism evidence="17 18">
    <name type="scientific">Vibrio harveyi</name>
    <name type="common">Beneckea harveyi</name>
    <dbReference type="NCBI Taxonomy" id="669"/>
    <lineage>
        <taxon>Bacteria</taxon>
        <taxon>Pseudomonadati</taxon>
        <taxon>Pseudomonadota</taxon>
        <taxon>Gammaproteobacteria</taxon>
        <taxon>Vibrionales</taxon>
        <taxon>Vibrionaceae</taxon>
        <taxon>Vibrio</taxon>
    </lineage>
</organism>
<evidence type="ECO:0000313" key="18">
    <source>
        <dbReference type="Proteomes" id="UP000008367"/>
    </source>
</evidence>
<dbReference type="Gene3D" id="1.20.120.160">
    <property type="entry name" value="HPT domain"/>
    <property type="match status" value="1"/>
</dbReference>
<keyword evidence="5 13" id="KW-0597">Phosphoprotein</keyword>
<comment type="caution">
    <text evidence="17">The sequence shown here is derived from an EMBL/GenBank/DDBJ whole genome shotgun (WGS) entry which is preliminary data.</text>
</comment>
<evidence type="ECO:0000256" key="13">
    <source>
        <dbReference type="PROSITE-ProRule" id="PRU00169"/>
    </source>
</evidence>
<dbReference type="EMBL" id="AJSR01001357">
    <property type="protein sequence ID" value="EKM31065.1"/>
    <property type="molecule type" value="Genomic_DNA"/>
</dbReference>
<dbReference type="CDD" id="cd16922">
    <property type="entry name" value="HATPase_EvgS-ArcB-TorS-like"/>
    <property type="match status" value="1"/>
</dbReference>
<dbReference type="PANTHER" id="PTHR45339:SF1">
    <property type="entry name" value="HYBRID SIGNAL TRANSDUCTION HISTIDINE KINASE J"/>
    <property type="match status" value="1"/>
</dbReference>
<accession>A0A454CXD4</accession>
<dbReference type="CDD" id="cd17546">
    <property type="entry name" value="REC_hyHK_CKI1_RcsC-like"/>
    <property type="match status" value="1"/>
</dbReference>
<feature type="modified residue" description="4-aspartylphosphate" evidence="13">
    <location>
        <position position="169"/>
    </location>
</feature>
<evidence type="ECO:0000256" key="2">
    <source>
        <dbReference type="ARBA" id="ARBA00004651"/>
    </source>
</evidence>
<dbReference type="InterPro" id="IPR004358">
    <property type="entry name" value="Sig_transdc_His_kin-like_C"/>
</dbReference>
<dbReference type="InterPro" id="IPR003594">
    <property type="entry name" value="HATPase_dom"/>
</dbReference>
<dbReference type="SMART" id="SM00073">
    <property type="entry name" value="HPT"/>
    <property type="match status" value="1"/>
</dbReference>
<dbReference type="SUPFAM" id="SSF55874">
    <property type="entry name" value="ATPase domain of HSP90 chaperone/DNA topoisomerase II/histidine kinase"/>
    <property type="match status" value="1"/>
</dbReference>
<gene>
    <name evidence="17" type="ORF">VCHENC02_3258</name>
</gene>
<reference evidence="17 18" key="1">
    <citation type="submission" date="2012-10" db="EMBL/GenBank/DDBJ databases">
        <title>Genome sequence of Vibrio Cholerae HENC-02.</title>
        <authorList>
            <person name="Eppinger M."/>
            <person name="Hasan N.A."/>
            <person name="Sengamalay N."/>
            <person name="Hine E."/>
            <person name="Su Q."/>
            <person name="Daugherty S.C."/>
            <person name="Young S."/>
            <person name="Sadzewicz L."/>
            <person name="Tallon L."/>
            <person name="Cebula T.A."/>
            <person name="Ravel J."/>
            <person name="Colwell R.R."/>
        </authorList>
    </citation>
    <scope>NUCLEOTIDE SEQUENCE [LARGE SCALE GENOMIC DNA]</scope>
    <source>
        <strain evidence="17 18">HENC-02</strain>
    </source>
</reference>
<dbReference type="Pfam" id="PF01627">
    <property type="entry name" value="Hpt"/>
    <property type="match status" value="1"/>
</dbReference>
<evidence type="ECO:0000256" key="11">
    <source>
        <dbReference type="ARBA" id="ARBA00023136"/>
    </source>
</evidence>
<evidence type="ECO:0000256" key="5">
    <source>
        <dbReference type="ARBA" id="ARBA00022553"/>
    </source>
</evidence>
<dbReference type="GO" id="GO:0005524">
    <property type="term" value="F:ATP binding"/>
    <property type="evidence" value="ECO:0007669"/>
    <property type="project" value="UniProtKB-KW"/>
</dbReference>
<dbReference type="AlphaFoldDB" id="A0A454CXD4"/>
<keyword evidence="8" id="KW-0067">ATP-binding</keyword>
<dbReference type="GO" id="GO:0005886">
    <property type="term" value="C:plasma membrane"/>
    <property type="evidence" value="ECO:0007669"/>
    <property type="project" value="UniProtKB-SubCell"/>
</dbReference>
<dbReference type="CDD" id="cd00088">
    <property type="entry name" value="HPT"/>
    <property type="match status" value="1"/>
</dbReference>
<dbReference type="SMART" id="SM00448">
    <property type="entry name" value="REC"/>
    <property type="match status" value="1"/>
</dbReference>
<dbReference type="SUPFAM" id="SSF47226">
    <property type="entry name" value="Histidine-containing phosphotransfer domain, HPT domain"/>
    <property type="match status" value="1"/>
</dbReference>
<feature type="domain" description="Histidine kinase" evidence="14">
    <location>
        <begin position="1"/>
        <end position="101"/>
    </location>
</feature>
<feature type="domain" description="HPt" evidence="16">
    <location>
        <begin position="300"/>
        <end position="394"/>
    </location>
</feature>
<evidence type="ECO:0000256" key="3">
    <source>
        <dbReference type="ARBA" id="ARBA00012438"/>
    </source>
</evidence>
<evidence type="ECO:0000256" key="12">
    <source>
        <dbReference type="PROSITE-ProRule" id="PRU00110"/>
    </source>
</evidence>
<evidence type="ECO:0000259" key="15">
    <source>
        <dbReference type="PROSITE" id="PS50110"/>
    </source>
</evidence>
<dbReference type="PRINTS" id="PR00344">
    <property type="entry name" value="BCTRLSENSOR"/>
</dbReference>
<evidence type="ECO:0000313" key="17">
    <source>
        <dbReference type="EMBL" id="EKM31065.1"/>
    </source>
</evidence>
<evidence type="ECO:0000256" key="9">
    <source>
        <dbReference type="ARBA" id="ARBA00022989"/>
    </source>
</evidence>
<dbReference type="Pfam" id="PF02518">
    <property type="entry name" value="HATPase_c"/>
    <property type="match status" value="1"/>
</dbReference>
<comment type="subcellular location">
    <subcellularLocation>
        <location evidence="2">Cell membrane</location>
        <topology evidence="2">Multi-pass membrane protein</topology>
    </subcellularLocation>
</comment>
<sequence>MGNAIKFTEQGEIDIYVSLNPEDESQVLFEVSDTGIGIAKKDQKTLFDAFTQAEGGLNQTGGTGLGLAISRRIIQAMGGRLDVDSDEGHGSRFWFSIPLEESEPVETVSIASARCKVKAKVLLVEDNPVNRVVAEGFLESMGHQVIMAENGLEAEQIIDKHDFDIALVDINLPDCNGADLIHRLKRIERNKPADKALAPTPMVAVSAHVFAEEVESYLAAGFDGYLPKPMEKEALAALIQDMLDGKQLLLPQSGECIPHDEITTTTDNNESAVTTDTIAEEPAMVIINPNVIQSDMKILGREKMLHIIDLFRQTSADVLSQMETSSESGDSRGVKDLAHKLKGSAGSLGLTALMNTCQCVEIAAEPLEAYATHQGALKEQVDESIHALDNLMAE</sequence>
<dbReference type="PANTHER" id="PTHR45339">
    <property type="entry name" value="HYBRID SIGNAL TRANSDUCTION HISTIDINE KINASE J"/>
    <property type="match status" value="1"/>
</dbReference>
<dbReference type="InterPro" id="IPR036890">
    <property type="entry name" value="HATPase_C_sf"/>
</dbReference>
<dbReference type="Pfam" id="PF00072">
    <property type="entry name" value="Response_reg"/>
    <property type="match status" value="1"/>
</dbReference>
<dbReference type="PROSITE" id="PS50894">
    <property type="entry name" value="HPT"/>
    <property type="match status" value="1"/>
</dbReference>
<name>A0A454CXD4_VIBHA</name>
<keyword evidence="10" id="KW-0902">Two-component regulatory system</keyword>
<dbReference type="InterPro" id="IPR036641">
    <property type="entry name" value="HPT_dom_sf"/>
</dbReference>